<proteinExistence type="predicted"/>
<evidence type="ECO:0000313" key="2">
    <source>
        <dbReference type="Proteomes" id="UP000035088"/>
    </source>
</evidence>
<dbReference type="OrthoDB" id="4377297at2"/>
<evidence type="ECO:0000313" key="1">
    <source>
        <dbReference type="EMBL" id="GAB09101.1"/>
    </source>
</evidence>
<dbReference type="RefSeq" id="WP_007321178.1">
    <property type="nucleotide sequence ID" value="NZ_BAEE01000028.1"/>
</dbReference>
<dbReference type="AlphaFoldDB" id="G7GZS6"/>
<keyword evidence="2" id="KW-1185">Reference proteome</keyword>
<dbReference type="STRING" id="1073574.GOARA_028_00120"/>
<reference evidence="1 2" key="1">
    <citation type="submission" date="2011-11" db="EMBL/GenBank/DDBJ databases">
        <title>Whole genome shotgun sequence of Gordonia araii NBRC 100433.</title>
        <authorList>
            <person name="Yoshida Y."/>
            <person name="Hosoyama A."/>
            <person name="Tsuchikane K."/>
            <person name="Katsumata H."/>
            <person name="Yamazaki S."/>
            <person name="Fujita N."/>
        </authorList>
    </citation>
    <scope>NUCLEOTIDE SEQUENCE [LARGE SCALE GENOMIC DNA]</scope>
    <source>
        <strain evidence="1 2">NBRC 100433</strain>
    </source>
</reference>
<accession>G7GZS6</accession>
<sequence>MAEQAWASARWREAVGHGSRGAVARGRAVLDELDPALRHSGDVDARAMRSLALSTRASWLRQAGRHDFAAGLDGRAAVEVADQFPSPRPGWARAAVGDALVGLAADNLGLGRFDSSSRLLIRAGDVLVGRGENEPASESVDDWLVDGRVVLRWHWVNAENALYRGDADTGRQWAERAANLAAECPSTHHKVKTRLIVAAAMAAEGDSAAATERAREVVEDASTAGLLPLQWAGLQMVVALSPAGAELARLNDVTAKLRESGFFRVGISCPAGTAG</sequence>
<name>G7GZS6_9ACTN</name>
<dbReference type="EMBL" id="BAEE01000028">
    <property type="protein sequence ID" value="GAB09101.1"/>
    <property type="molecule type" value="Genomic_DNA"/>
</dbReference>
<comment type="caution">
    <text evidence="1">The sequence shown here is derived from an EMBL/GenBank/DDBJ whole genome shotgun (WGS) entry which is preliminary data.</text>
</comment>
<protein>
    <submittedName>
        <fullName evidence="1">Uncharacterized protein</fullName>
    </submittedName>
</protein>
<gene>
    <name evidence="1" type="ORF">GOARA_028_00120</name>
</gene>
<organism evidence="1 2">
    <name type="scientific">Gordonia araii NBRC 100433</name>
    <dbReference type="NCBI Taxonomy" id="1073574"/>
    <lineage>
        <taxon>Bacteria</taxon>
        <taxon>Bacillati</taxon>
        <taxon>Actinomycetota</taxon>
        <taxon>Actinomycetes</taxon>
        <taxon>Mycobacteriales</taxon>
        <taxon>Gordoniaceae</taxon>
        <taxon>Gordonia</taxon>
    </lineage>
</organism>
<dbReference type="Proteomes" id="UP000035088">
    <property type="component" value="Unassembled WGS sequence"/>
</dbReference>